<accession>A0AAT9JC07</accession>
<name>A0AAT9JC07_9CAUD</name>
<protein>
    <submittedName>
        <fullName evidence="1">Q-rule protein</fullName>
    </submittedName>
</protein>
<reference evidence="1" key="1">
    <citation type="journal article" date="2023" name="Microbiome">
        <title>Phages are unrecognized players in the ecology of the oral pathogen Porphyromonas gingivalis.</title>
        <authorList>
            <person name="Matrishin C.B."/>
            <person name="Haase E.M."/>
            <person name="Dewhirst F.E."/>
            <person name="Mark Welch J.L."/>
            <person name="Miranda-Sanchez F."/>
            <person name="Chen T."/>
            <person name="MacFarland D.C."/>
            <person name="Kauffman K.M."/>
        </authorList>
    </citation>
    <scope>NUCLEOTIDE SEQUENCE</scope>
</reference>
<dbReference type="PROSITE" id="PS50096">
    <property type="entry name" value="IQ"/>
    <property type="match status" value="1"/>
</dbReference>
<dbReference type="EMBL" id="BK068098">
    <property type="protein sequence ID" value="DBA55387.1"/>
    <property type="molecule type" value="Genomic_DNA"/>
</dbReference>
<proteinExistence type="predicted"/>
<reference evidence="1" key="2">
    <citation type="submission" date="2024-05" db="EMBL/GenBank/DDBJ databases">
        <authorList>
            <person name="Matrishin C.B."/>
            <person name="Kauffman K.M."/>
        </authorList>
    </citation>
    <scope>NUCLEOTIDE SEQUENCE</scope>
</reference>
<sequence>MKKTKLVIILFLIAILPSLAQESSSASPMPKYCYCEVVGAEGGMFSTKVKITIDFGQAVNFFSQNSKREMVDENGTPIKFNSMIDAMNYMARFGWEVDHTYAITHGNNHVYHFLLKKKYVSEEDMLRGIVTRDQYKKMKQSADE</sequence>
<evidence type="ECO:0000313" key="1">
    <source>
        <dbReference type="EMBL" id="DBA55387.1"/>
    </source>
</evidence>
<organism evidence="1">
    <name type="scientific">Porphyromonas phage phage017a_JCVISC001</name>
    <dbReference type="NCBI Taxonomy" id="3154107"/>
    <lineage>
        <taxon>Viruses</taxon>
        <taxon>Duplodnaviria</taxon>
        <taxon>Heunggongvirae</taxon>
        <taxon>Uroviricota</taxon>
        <taxon>Caudoviricetes</taxon>
        <taxon>Nixviridae</taxon>
        <taxon>Dewhirstvirus</taxon>
        <taxon>Dewhirstvirus pging00K</taxon>
    </lineage>
</organism>